<evidence type="ECO:0000259" key="6">
    <source>
        <dbReference type="PROSITE" id="PS50157"/>
    </source>
</evidence>
<keyword evidence="2" id="KW-0677">Repeat</keyword>
<feature type="domain" description="C2H2-type" evidence="6">
    <location>
        <begin position="147"/>
        <end position="174"/>
    </location>
</feature>
<dbReference type="Pfam" id="PF00096">
    <property type="entry name" value="zf-C2H2"/>
    <property type="match status" value="2"/>
</dbReference>
<feature type="domain" description="C2H2-type" evidence="6">
    <location>
        <begin position="88"/>
        <end position="116"/>
    </location>
</feature>
<evidence type="ECO:0000256" key="2">
    <source>
        <dbReference type="ARBA" id="ARBA00022737"/>
    </source>
</evidence>
<dbReference type="Proteomes" id="UP001219518">
    <property type="component" value="Unassembled WGS sequence"/>
</dbReference>
<organism evidence="7 8">
    <name type="scientific">Frankliniella fusca</name>
    <dbReference type="NCBI Taxonomy" id="407009"/>
    <lineage>
        <taxon>Eukaryota</taxon>
        <taxon>Metazoa</taxon>
        <taxon>Ecdysozoa</taxon>
        <taxon>Arthropoda</taxon>
        <taxon>Hexapoda</taxon>
        <taxon>Insecta</taxon>
        <taxon>Pterygota</taxon>
        <taxon>Neoptera</taxon>
        <taxon>Paraneoptera</taxon>
        <taxon>Thysanoptera</taxon>
        <taxon>Terebrantia</taxon>
        <taxon>Thripoidea</taxon>
        <taxon>Thripidae</taxon>
        <taxon>Frankliniella</taxon>
    </lineage>
</organism>
<sequence>MVFPLTKMHTCSHPTCDPLDPFRRFSKPSIGIAKDDLSWRRSPLQGNHRWKGSANEEPAVCPKCSRVYRRRKHMLCHLRDECGKPPQFHCPYCIKATRQKSNLRSHIRTKHPGQPRRHTDFFFVSDWQTWRDPSVEPPSSSDTLERHRCPRCHKDYRRRHHMLYHLRMECGKPPQFLCPYCNHATKQKSNLRTHIRRQHIRLLNNDQSIV</sequence>
<dbReference type="GO" id="GO:0000981">
    <property type="term" value="F:DNA-binding transcription factor activity, RNA polymerase II-specific"/>
    <property type="evidence" value="ECO:0007669"/>
    <property type="project" value="TreeGrafter"/>
</dbReference>
<dbReference type="InterPro" id="IPR036236">
    <property type="entry name" value="Znf_C2H2_sf"/>
</dbReference>
<dbReference type="Gene3D" id="3.30.160.60">
    <property type="entry name" value="Classic Zinc Finger"/>
    <property type="match status" value="2"/>
</dbReference>
<name>A0AAE1H606_9NEOP</name>
<evidence type="ECO:0000313" key="8">
    <source>
        <dbReference type="Proteomes" id="UP001219518"/>
    </source>
</evidence>
<gene>
    <name evidence="7" type="ORF">KUF71_005769</name>
</gene>
<keyword evidence="1" id="KW-0479">Metal-binding</keyword>
<dbReference type="GO" id="GO:0005634">
    <property type="term" value="C:nucleus"/>
    <property type="evidence" value="ECO:0007669"/>
    <property type="project" value="TreeGrafter"/>
</dbReference>
<dbReference type="PANTHER" id="PTHR24379">
    <property type="entry name" value="KRAB AND ZINC FINGER DOMAIN-CONTAINING"/>
    <property type="match status" value="1"/>
</dbReference>
<dbReference type="InterPro" id="IPR013087">
    <property type="entry name" value="Znf_C2H2_type"/>
</dbReference>
<proteinExistence type="predicted"/>
<dbReference type="SUPFAM" id="SSF57667">
    <property type="entry name" value="beta-beta-alpha zinc fingers"/>
    <property type="match status" value="2"/>
</dbReference>
<accession>A0AAE1H606</accession>
<reference evidence="7" key="1">
    <citation type="submission" date="2021-07" db="EMBL/GenBank/DDBJ databases">
        <authorList>
            <person name="Catto M.A."/>
            <person name="Jacobson A."/>
            <person name="Kennedy G."/>
            <person name="Labadie P."/>
            <person name="Hunt B.G."/>
            <person name="Srinivasan R."/>
        </authorList>
    </citation>
    <scope>NUCLEOTIDE SEQUENCE</scope>
    <source>
        <strain evidence="7">PL_HMW_Pooled</strain>
        <tissue evidence="7">Head</tissue>
    </source>
</reference>
<keyword evidence="3 5" id="KW-0863">Zinc-finger</keyword>
<dbReference type="SMART" id="SM00355">
    <property type="entry name" value="ZnF_C2H2"/>
    <property type="match status" value="4"/>
</dbReference>
<evidence type="ECO:0000256" key="3">
    <source>
        <dbReference type="ARBA" id="ARBA00022771"/>
    </source>
</evidence>
<comment type="caution">
    <text evidence="7">The sequence shown here is derived from an EMBL/GenBank/DDBJ whole genome shotgun (WGS) entry which is preliminary data.</text>
</comment>
<dbReference type="PANTHER" id="PTHR24379:SF127">
    <property type="entry name" value="BLOODY FINGERS-RELATED"/>
    <property type="match status" value="1"/>
</dbReference>
<feature type="domain" description="C2H2-type" evidence="6">
    <location>
        <begin position="176"/>
        <end position="199"/>
    </location>
</feature>
<reference evidence="7" key="2">
    <citation type="journal article" date="2023" name="BMC Genomics">
        <title>Pest status, molecular evolution, and epigenetic factors derived from the genome assembly of Frankliniella fusca, a thysanopteran phytovirus vector.</title>
        <authorList>
            <person name="Catto M.A."/>
            <person name="Labadie P.E."/>
            <person name="Jacobson A.L."/>
            <person name="Kennedy G.G."/>
            <person name="Srinivasan R."/>
            <person name="Hunt B.G."/>
        </authorList>
    </citation>
    <scope>NUCLEOTIDE SEQUENCE</scope>
    <source>
        <strain evidence="7">PL_HMW_Pooled</strain>
    </source>
</reference>
<evidence type="ECO:0000256" key="1">
    <source>
        <dbReference type="ARBA" id="ARBA00022723"/>
    </source>
</evidence>
<keyword evidence="8" id="KW-1185">Reference proteome</keyword>
<evidence type="ECO:0000256" key="4">
    <source>
        <dbReference type="ARBA" id="ARBA00022833"/>
    </source>
</evidence>
<dbReference type="GO" id="GO:0000977">
    <property type="term" value="F:RNA polymerase II transcription regulatory region sequence-specific DNA binding"/>
    <property type="evidence" value="ECO:0007669"/>
    <property type="project" value="TreeGrafter"/>
</dbReference>
<dbReference type="GO" id="GO:0008270">
    <property type="term" value="F:zinc ion binding"/>
    <property type="evidence" value="ECO:0007669"/>
    <property type="project" value="UniProtKB-KW"/>
</dbReference>
<keyword evidence="4" id="KW-0862">Zinc</keyword>
<protein>
    <submittedName>
        <fullName evidence="7">RE1-silencing transcription factor A</fullName>
    </submittedName>
</protein>
<evidence type="ECO:0000313" key="7">
    <source>
        <dbReference type="EMBL" id="KAK3915462.1"/>
    </source>
</evidence>
<evidence type="ECO:0000256" key="5">
    <source>
        <dbReference type="PROSITE-ProRule" id="PRU00042"/>
    </source>
</evidence>
<dbReference type="AlphaFoldDB" id="A0AAE1H606"/>
<dbReference type="PROSITE" id="PS50157">
    <property type="entry name" value="ZINC_FINGER_C2H2_2"/>
    <property type="match status" value="3"/>
</dbReference>
<dbReference type="EMBL" id="JAHWGI010000440">
    <property type="protein sequence ID" value="KAK3915462.1"/>
    <property type="molecule type" value="Genomic_DNA"/>
</dbReference>